<accession>R4XD41</accession>
<feature type="region of interest" description="Disordered" evidence="1">
    <location>
        <begin position="92"/>
        <end position="132"/>
    </location>
</feature>
<sequence length="769" mass="85457">MGLSGASLALPSPAHIDAKASEVVITPLVGRKQSFRGFSSTSLSSLALGRGHNNSTTTTANNNNANNNNNTNKRSSANIAKKSVNFLMSGFRDHESSSDTSRPPSLMTDDGSLTTCLSSRSPSPEPSRSTSRLESAFHNYISTDSAKVLQTILLPTLSHSTSSPTVDGPPSPKPTISRRTTLSATLASSFDGYLLEESDINVLFKWWNHLLLISTPCIETFEAIYAIACHPSLRSTVFWNAHYELTLSTTLALGSTILPSLFFARLIALGYVYHPPTSLLLQNLFTDPTRVGSTEPWIKRAKNVETLVETIKHVYKLSPELDDGGVIEGRLEEMLCKVIMVTSYPNPRLNGLVRLLSGTEGVFALKLEDCLVRIASRIGIFDFVGAFFLLDVLSAIPLRQTDFWLEVLERIIVTENHVLQIRSFSFLYESWSVFSSCGQATEMLISPTRWEYFFTHWSGIVRDHYMRLVAFKLCFTNPDKIQTLLIRAFETSLQETCQLRDCLPSNPIPNKRFVIRPISNKASPYRPALRSNKVYEVGTQAHLASPATGQICNEVSVGSQPKKKLGFLRSLWSEENKDDAHPMLTAQTASKVRANVSVSEVSSDTQFAASGYESRSPRQPQVQKFKFVPEYVGKQWSLTSDDEAIRFLDSVMDIARDGRLPLHCFPLSAQTSSKLYASGMSLETVTDGEPDFVAPFELGTGRKRLWTRSLSEWSTLLDDADRFWRTCGGRSLSTSSSVRSMNCPLLEVEFPRWFVQRSTQVADDGVKEV</sequence>
<name>R4XD41_TAPDE</name>
<dbReference type="Proteomes" id="UP000013776">
    <property type="component" value="Unassembled WGS sequence"/>
</dbReference>
<feature type="region of interest" description="Disordered" evidence="1">
    <location>
        <begin position="43"/>
        <end position="75"/>
    </location>
</feature>
<feature type="compositionally biased region" description="Low complexity" evidence="1">
    <location>
        <begin position="117"/>
        <end position="132"/>
    </location>
</feature>
<dbReference type="PANTHER" id="PTHR37988">
    <property type="entry name" value="UPF0592 MEMBRANE PROTEIN C7D4.03C"/>
    <property type="match status" value="1"/>
</dbReference>
<protein>
    <submittedName>
        <fullName evidence="2">Uncharacterized protein</fullName>
    </submittedName>
</protein>
<reference evidence="2 3" key="1">
    <citation type="journal article" date="2013" name="MBio">
        <title>Genome sequencing of the plant pathogen Taphrina deformans, the causal agent of peach leaf curl.</title>
        <authorList>
            <person name="Cisse O.H."/>
            <person name="Almeida J.M.G.C.F."/>
            <person name="Fonseca A."/>
            <person name="Kumar A.A."/>
            <person name="Salojaervi J."/>
            <person name="Overmyer K."/>
            <person name="Hauser P.M."/>
            <person name="Pagni M."/>
        </authorList>
    </citation>
    <scope>NUCLEOTIDE SEQUENCE [LARGE SCALE GENOMIC DNA]</scope>
    <source>
        <strain evidence="3">PYCC 5710 / ATCC 11124 / CBS 356.35 / IMI 108563 / JCM 9778 / NBRC 8474</strain>
    </source>
</reference>
<comment type="caution">
    <text evidence="2">The sequence shown here is derived from an EMBL/GenBank/DDBJ whole genome shotgun (WGS) entry which is preliminary data.</text>
</comment>
<dbReference type="STRING" id="1097556.R4XD41"/>
<dbReference type="InterPro" id="IPR013887">
    <property type="entry name" value="UPF0592"/>
</dbReference>
<keyword evidence="3" id="KW-1185">Reference proteome</keyword>
<dbReference type="PANTHER" id="PTHR37988:SF1">
    <property type="entry name" value="UPF0592 MEMBRANE PROTEIN C7D4.03C"/>
    <property type="match status" value="1"/>
</dbReference>
<proteinExistence type="predicted"/>
<dbReference type="OrthoDB" id="296767at2759"/>
<evidence type="ECO:0000256" key="1">
    <source>
        <dbReference type="SAM" id="MobiDB-lite"/>
    </source>
</evidence>
<dbReference type="AlphaFoldDB" id="R4XD41"/>
<evidence type="ECO:0000313" key="2">
    <source>
        <dbReference type="EMBL" id="CCG83796.1"/>
    </source>
</evidence>
<evidence type="ECO:0000313" key="3">
    <source>
        <dbReference type="Proteomes" id="UP000013776"/>
    </source>
</evidence>
<feature type="region of interest" description="Disordered" evidence="1">
    <location>
        <begin position="159"/>
        <end position="178"/>
    </location>
</feature>
<gene>
    <name evidence="2" type="ORF">TAPDE_004083</name>
</gene>
<organism evidence="2 3">
    <name type="scientific">Taphrina deformans (strain PYCC 5710 / ATCC 11124 / CBS 356.35 / IMI 108563 / JCM 9778 / NBRC 8474)</name>
    <name type="common">Peach leaf curl fungus</name>
    <name type="synonym">Lalaria deformans</name>
    <dbReference type="NCBI Taxonomy" id="1097556"/>
    <lineage>
        <taxon>Eukaryota</taxon>
        <taxon>Fungi</taxon>
        <taxon>Dikarya</taxon>
        <taxon>Ascomycota</taxon>
        <taxon>Taphrinomycotina</taxon>
        <taxon>Taphrinomycetes</taxon>
        <taxon>Taphrinales</taxon>
        <taxon>Taphrinaceae</taxon>
        <taxon>Taphrina</taxon>
    </lineage>
</organism>
<dbReference type="eggNOG" id="ENOG502QWKM">
    <property type="taxonomic scope" value="Eukaryota"/>
</dbReference>
<dbReference type="EMBL" id="CAHR02000178">
    <property type="protein sequence ID" value="CCG83796.1"/>
    <property type="molecule type" value="Genomic_DNA"/>
</dbReference>
<dbReference type="Pfam" id="PF08578">
    <property type="entry name" value="DUF1765"/>
    <property type="match status" value="1"/>
</dbReference>
<dbReference type="VEuPathDB" id="FungiDB:TAPDE_004083"/>